<dbReference type="Proteomes" id="UP000799755">
    <property type="component" value="Unassembled WGS sequence"/>
</dbReference>
<keyword evidence="2" id="KW-1185">Reference proteome</keyword>
<proteinExistence type="predicted"/>
<evidence type="ECO:0000313" key="1">
    <source>
        <dbReference type="EMBL" id="KAF2470125.1"/>
    </source>
</evidence>
<dbReference type="EMBL" id="MU003509">
    <property type="protein sequence ID" value="KAF2470125.1"/>
    <property type="molecule type" value="Genomic_DNA"/>
</dbReference>
<name>A0ACB6QUE8_9PLEO</name>
<gene>
    <name evidence="1" type="ORF">BDR25DRAFT_314863</name>
</gene>
<protein>
    <submittedName>
        <fullName evidence="1">Tubulin-domain-containing protein</fullName>
    </submittedName>
</protein>
<reference evidence="1" key="1">
    <citation type="journal article" date="2020" name="Stud. Mycol.">
        <title>101 Dothideomycetes genomes: a test case for predicting lifestyles and emergence of pathogens.</title>
        <authorList>
            <person name="Haridas S."/>
            <person name="Albert R."/>
            <person name="Binder M."/>
            <person name="Bloem J."/>
            <person name="Labutti K."/>
            <person name="Salamov A."/>
            <person name="Andreopoulos B."/>
            <person name="Baker S."/>
            <person name="Barry K."/>
            <person name="Bills G."/>
            <person name="Bluhm B."/>
            <person name="Cannon C."/>
            <person name="Castanera R."/>
            <person name="Culley D."/>
            <person name="Daum C."/>
            <person name="Ezra D."/>
            <person name="Gonzalez J."/>
            <person name="Henrissat B."/>
            <person name="Kuo A."/>
            <person name="Liang C."/>
            <person name="Lipzen A."/>
            <person name="Lutzoni F."/>
            <person name="Magnuson J."/>
            <person name="Mondo S."/>
            <person name="Nolan M."/>
            <person name="Ohm R."/>
            <person name="Pangilinan J."/>
            <person name="Park H.-J."/>
            <person name="Ramirez L."/>
            <person name="Alfaro M."/>
            <person name="Sun H."/>
            <person name="Tritt A."/>
            <person name="Yoshinaga Y."/>
            <person name="Zwiers L.-H."/>
            <person name="Turgeon B."/>
            <person name="Goodwin S."/>
            <person name="Spatafora J."/>
            <person name="Crous P."/>
            <person name="Grigoriev I."/>
        </authorList>
    </citation>
    <scope>NUCLEOTIDE SEQUENCE</scope>
    <source>
        <strain evidence="1">ATCC 200398</strain>
    </source>
</reference>
<organism evidence="1 2">
    <name type="scientific">Lindgomyces ingoldianus</name>
    <dbReference type="NCBI Taxonomy" id="673940"/>
    <lineage>
        <taxon>Eukaryota</taxon>
        <taxon>Fungi</taxon>
        <taxon>Dikarya</taxon>
        <taxon>Ascomycota</taxon>
        <taxon>Pezizomycotina</taxon>
        <taxon>Dothideomycetes</taxon>
        <taxon>Pleosporomycetidae</taxon>
        <taxon>Pleosporales</taxon>
        <taxon>Lindgomycetaceae</taxon>
        <taxon>Lindgomyces</taxon>
    </lineage>
</organism>
<evidence type="ECO:0000313" key="2">
    <source>
        <dbReference type="Proteomes" id="UP000799755"/>
    </source>
</evidence>
<accession>A0ACB6QUE8</accession>
<sequence>MYLRLPASMVVVFSSAFSALLCPRLNYLARERQLIVKMEMDGQRRKTTVEEVQTPLLENMVVPPVFKGLTRELDKLAEQPLLGPRADFPSPTFAFAQKDVSGNKRPQAIAHRGYKAKFPENTMGAFKGAVEVGAQAIETDIHLSRDGVVVLSHDKDLKRCFGRTDKVIDCDWEFLSKLKTLKEPHESMPRLVDLLEYLASPGMEEIWVLLDIKLDNDPEDVMRLIGSTISSVQPSTRPWSTRIVLGCWAAKYLPLCSRYLPNFPVSHIGFSILYASHFFSVPNVSFNLQQGVLMTPWGRAFIRKAHCDKRPVFAWTVNEEKRMRWDIRHGIDGVITDDPKLFLEFFASPDSPTSQLYRPRDQAGQCGNSVGQQFWQQLCQEHGINQDGNLEDFATEGGDRKDVFFYQSDDTRYIPRAILLDLEPRVLHGIQNSPYKNIYNPENFYIHKDGTGAGNNWGAGYSMGEQVQEEVLDMIDREADGSDSLEGFMLLHSIAGGTGSGLGSFMLERLNDRFPKKLIQTYSVFPNTHNSDIVVQPYNSLLSMRRLTQNADSVVVLDNSALSRIAADRLHVQNPSFQQTNQLVSTVMSASTTTLRYPGYMHNDLVGIVASLIPTPRCHFLMTSYTPFSGENVEQAKTVRKTTVLDVMRRLLQPKNRMVSTNPTKKSCYMSILNIIQGEADPTDVHKSLLRIRERRLATFIPWGPASIQVALTRKSPYITSSHRVSGLMLANHTGIATLFKRIVAQYSTLRKRNAFLESYKREAPFRDGLGEFDEAREVVQGLIDEYEEAEGEDYLSKEGEPTKQDEDKRVSA</sequence>
<comment type="caution">
    <text evidence="1">The sequence shown here is derived from an EMBL/GenBank/DDBJ whole genome shotgun (WGS) entry which is preliminary data.</text>
</comment>